<dbReference type="SUPFAM" id="SSF53850">
    <property type="entry name" value="Periplasmic binding protein-like II"/>
    <property type="match status" value="1"/>
</dbReference>
<dbReference type="Proteomes" id="UP000595320">
    <property type="component" value="Chromosome"/>
</dbReference>
<dbReference type="PANTHER" id="PTHR30024">
    <property type="entry name" value="ALIPHATIC SULFONATES-BINDING PROTEIN-RELATED"/>
    <property type="match status" value="1"/>
</dbReference>
<gene>
    <name evidence="3" type="ORF">I6I53_05640</name>
</gene>
<keyword evidence="1" id="KW-0812">Transmembrane</keyword>
<sequence length="365" mass="40415">MANLSRQRRYIWALPVIIIILILFIVFKPSSSSSHATASGKDDTKLVKIRIAVPDLSTSERHSSGTPLVDYIYLNKLLENQFAEQKIQIEWQFFKGAGPAINEALVNGQIDVAFLGDLAAIIGKANNTDTTLLAATGRNVQAYLGVLPNQGYDSLEKLKGKRIGLFQGTAMQLSFDQFIDQYGYTEKDFRIVNLDSSAANAALAAKQIDASWGLTPILALKQQGIIEVPVSTLDRQDGAGTIQAGLIARSQFVQHHPEAVQQFVNVVLQSAYWASQPEHREQAIALVTQNAGYPEQLFRLSLEHVDLKDMYSPILDDGYLNHLQAGVDTAVKAKLIKQGFKVKHWENSKFVDAGIKQLNYGNFWD</sequence>
<reference evidence="3 4" key="1">
    <citation type="submission" date="2021-01" db="EMBL/GenBank/DDBJ databases">
        <title>FDA dAtabase for Regulatory Grade micrObial Sequences (FDA-ARGOS): Supporting development and validation of Infectious Disease Dx tests.</title>
        <authorList>
            <person name="Sproer C."/>
            <person name="Gronow S."/>
            <person name="Severitt S."/>
            <person name="Schroder I."/>
            <person name="Tallon L."/>
            <person name="Sadzewicz L."/>
            <person name="Zhao X."/>
            <person name="Boylan J."/>
            <person name="Ott S."/>
            <person name="Bowen H."/>
            <person name="Vavikolanu K."/>
            <person name="Mehta A."/>
            <person name="Aluvathingal J."/>
            <person name="Nadendla S."/>
            <person name="Lowell S."/>
            <person name="Myers T."/>
            <person name="Yan Y."/>
            <person name="Sichtig H."/>
        </authorList>
    </citation>
    <scope>NUCLEOTIDE SEQUENCE [LARGE SCALE GENOMIC DNA]</scope>
    <source>
        <strain evidence="3 4">FDAARGOS_1096</strain>
    </source>
</reference>
<dbReference type="PANTHER" id="PTHR30024:SF21">
    <property type="entry name" value="ABC TRANSPORTER SUBSTRATE-BINDING PROTEIN"/>
    <property type="match status" value="1"/>
</dbReference>
<evidence type="ECO:0000259" key="2">
    <source>
        <dbReference type="Pfam" id="PF09084"/>
    </source>
</evidence>
<feature type="domain" description="SsuA/THI5-like" evidence="2">
    <location>
        <begin position="100"/>
        <end position="276"/>
    </location>
</feature>
<organism evidence="3 4">
    <name type="scientific">Acinetobacter ursingii</name>
    <dbReference type="NCBI Taxonomy" id="108980"/>
    <lineage>
        <taxon>Bacteria</taxon>
        <taxon>Pseudomonadati</taxon>
        <taxon>Pseudomonadota</taxon>
        <taxon>Gammaproteobacteria</taxon>
        <taxon>Moraxellales</taxon>
        <taxon>Moraxellaceae</taxon>
        <taxon>Acinetobacter</taxon>
    </lineage>
</organism>
<dbReference type="RefSeq" id="WP_004995497.1">
    <property type="nucleotide sequence ID" value="NZ_BKGH01000047.1"/>
</dbReference>
<protein>
    <submittedName>
        <fullName evidence="3">ABC transporter substrate-binding protein</fullName>
    </submittedName>
</protein>
<keyword evidence="1" id="KW-0472">Membrane</keyword>
<dbReference type="AlphaFoldDB" id="A0A7T9UK08"/>
<dbReference type="InterPro" id="IPR015168">
    <property type="entry name" value="SsuA/THI5"/>
</dbReference>
<evidence type="ECO:0000256" key="1">
    <source>
        <dbReference type="SAM" id="Phobius"/>
    </source>
</evidence>
<dbReference type="EMBL" id="CP068176">
    <property type="protein sequence ID" value="QQT87245.1"/>
    <property type="molecule type" value="Genomic_DNA"/>
</dbReference>
<proteinExistence type="predicted"/>
<accession>A0A7T9UK08</accession>
<feature type="transmembrane region" description="Helical" evidence="1">
    <location>
        <begin position="9"/>
        <end position="27"/>
    </location>
</feature>
<dbReference type="Pfam" id="PF09084">
    <property type="entry name" value="NMT1"/>
    <property type="match status" value="1"/>
</dbReference>
<dbReference type="GeneID" id="66211324"/>
<evidence type="ECO:0000313" key="3">
    <source>
        <dbReference type="EMBL" id="QQT87245.1"/>
    </source>
</evidence>
<name>A0A7T9UK08_9GAMM</name>
<dbReference type="Gene3D" id="3.40.190.10">
    <property type="entry name" value="Periplasmic binding protein-like II"/>
    <property type="match status" value="2"/>
</dbReference>
<evidence type="ECO:0000313" key="4">
    <source>
        <dbReference type="Proteomes" id="UP000595320"/>
    </source>
</evidence>
<keyword evidence="1" id="KW-1133">Transmembrane helix</keyword>